<dbReference type="Proteomes" id="UP000425960">
    <property type="component" value="Chromosome"/>
</dbReference>
<gene>
    <name evidence="1" type="ORF">DSCO28_38650</name>
</gene>
<sequence length="255" mass="28718">MVQAEKRHGLGWGQSVTVLTAGIILAAGLLSMPTPIFAARAEDAVTVRIDTEAVYIPTTADRTSLDRDLTVFRARRQAAGQAADEFARRRLIQFVYRDKDELVLLVADRLTATVDESRGRSANGAPTRSIQLHAMVRLSDFIEAELTSLRLKKEEAHADYRSEMEPNVAPALNPGHLLARAYRLVDKNEPRMAIIYLDSLIHHYPRWRELYETKAMALRLQDRPEQMEMALHQACTLGSPTACTKLEQRQAVKEE</sequence>
<organism evidence="1 2">
    <name type="scientific">Desulfosarcina ovata subsp. sediminis</name>
    <dbReference type="NCBI Taxonomy" id="885957"/>
    <lineage>
        <taxon>Bacteria</taxon>
        <taxon>Pseudomonadati</taxon>
        <taxon>Thermodesulfobacteriota</taxon>
        <taxon>Desulfobacteria</taxon>
        <taxon>Desulfobacterales</taxon>
        <taxon>Desulfosarcinaceae</taxon>
        <taxon>Desulfosarcina</taxon>
    </lineage>
</organism>
<proteinExistence type="predicted"/>
<protein>
    <submittedName>
        <fullName evidence="1">Uncharacterized protein</fullName>
    </submittedName>
</protein>
<dbReference type="RefSeq" id="WP_155323558.1">
    <property type="nucleotide sequence ID" value="NZ_AP021876.1"/>
</dbReference>
<dbReference type="AlphaFoldDB" id="A0A5K7ZSW7"/>
<accession>A0A5K7ZSW7</accession>
<dbReference type="KEGG" id="dov:DSCO28_38650"/>
<reference evidence="1 2" key="1">
    <citation type="submission" date="2019-11" db="EMBL/GenBank/DDBJ databases">
        <title>Comparative genomics of hydrocarbon-degrading Desulfosarcina strains.</title>
        <authorList>
            <person name="Watanabe M."/>
            <person name="Kojima H."/>
            <person name="Fukui M."/>
        </authorList>
    </citation>
    <scope>NUCLEOTIDE SEQUENCE [LARGE SCALE GENOMIC DNA]</scope>
    <source>
        <strain evidence="1 2">28bB2T</strain>
    </source>
</reference>
<evidence type="ECO:0000313" key="2">
    <source>
        <dbReference type="Proteomes" id="UP000425960"/>
    </source>
</evidence>
<evidence type="ECO:0000313" key="1">
    <source>
        <dbReference type="EMBL" id="BBO83299.1"/>
    </source>
</evidence>
<dbReference type="EMBL" id="AP021876">
    <property type="protein sequence ID" value="BBO83299.1"/>
    <property type="molecule type" value="Genomic_DNA"/>
</dbReference>
<name>A0A5K7ZSW7_9BACT</name>